<evidence type="ECO:0000313" key="1">
    <source>
        <dbReference type="EMBL" id="CAG8704156.1"/>
    </source>
</evidence>
<accession>A0ACA9PDP7</accession>
<feature type="non-terminal residue" evidence="1">
    <location>
        <position position="41"/>
    </location>
</feature>
<proteinExistence type="predicted"/>
<dbReference type="Proteomes" id="UP000789920">
    <property type="component" value="Unassembled WGS sequence"/>
</dbReference>
<dbReference type="EMBL" id="CAJVQC010019866">
    <property type="protein sequence ID" value="CAG8704156.1"/>
    <property type="molecule type" value="Genomic_DNA"/>
</dbReference>
<reference evidence="1" key="1">
    <citation type="submission" date="2021-06" db="EMBL/GenBank/DDBJ databases">
        <authorList>
            <person name="Kallberg Y."/>
            <person name="Tangrot J."/>
            <person name="Rosling A."/>
        </authorList>
    </citation>
    <scope>NUCLEOTIDE SEQUENCE</scope>
    <source>
        <strain evidence="1">MA461A</strain>
    </source>
</reference>
<name>A0ACA9PDP7_9GLOM</name>
<keyword evidence="2" id="KW-1185">Reference proteome</keyword>
<protein>
    <submittedName>
        <fullName evidence="1">16155_t:CDS:1</fullName>
    </submittedName>
</protein>
<evidence type="ECO:0000313" key="2">
    <source>
        <dbReference type="Proteomes" id="UP000789920"/>
    </source>
</evidence>
<organism evidence="1 2">
    <name type="scientific">Racocetra persica</name>
    <dbReference type="NCBI Taxonomy" id="160502"/>
    <lineage>
        <taxon>Eukaryota</taxon>
        <taxon>Fungi</taxon>
        <taxon>Fungi incertae sedis</taxon>
        <taxon>Mucoromycota</taxon>
        <taxon>Glomeromycotina</taxon>
        <taxon>Glomeromycetes</taxon>
        <taxon>Diversisporales</taxon>
        <taxon>Gigasporaceae</taxon>
        <taxon>Racocetra</taxon>
    </lineage>
</organism>
<gene>
    <name evidence="1" type="ORF">RPERSI_LOCUS10162</name>
</gene>
<comment type="caution">
    <text evidence="1">The sequence shown here is derived from an EMBL/GenBank/DDBJ whole genome shotgun (WGS) entry which is preliminary data.</text>
</comment>
<sequence>MTYINQEEVECLNELIQLLEEFVKEVDSNNLSDSDESLQND</sequence>